<keyword evidence="7" id="KW-1278">Translocase</keyword>
<dbReference type="InterPro" id="IPR005876">
    <property type="entry name" value="Co_trans_ATP-bd"/>
</dbReference>
<keyword evidence="3 10" id="KW-0813">Transport</keyword>
<evidence type="ECO:0000313" key="13">
    <source>
        <dbReference type="Proteomes" id="UP000467132"/>
    </source>
</evidence>
<keyword evidence="5 10" id="KW-0547">Nucleotide-binding</keyword>
<dbReference type="PROSITE" id="PS50893">
    <property type="entry name" value="ABC_TRANSPORTER_2"/>
    <property type="match status" value="1"/>
</dbReference>
<dbReference type="InterPro" id="IPR050095">
    <property type="entry name" value="ECF_ABC_transporter_ATP-bd"/>
</dbReference>
<dbReference type="PANTHER" id="PTHR43553">
    <property type="entry name" value="HEAVY METAL TRANSPORTER"/>
    <property type="match status" value="1"/>
</dbReference>
<evidence type="ECO:0000256" key="4">
    <source>
        <dbReference type="ARBA" id="ARBA00022475"/>
    </source>
</evidence>
<dbReference type="InterPro" id="IPR015856">
    <property type="entry name" value="ABC_transpr_CbiO/EcfA_su"/>
</dbReference>
<protein>
    <recommendedName>
        <fullName evidence="10">ABC transporter ATP-binding protein</fullName>
    </recommendedName>
</protein>
<keyword evidence="13" id="KW-1185">Reference proteome</keyword>
<dbReference type="Pfam" id="PF00005">
    <property type="entry name" value="ABC_tran"/>
    <property type="match status" value="1"/>
</dbReference>
<keyword evidence="8 10" id="KW-0472">Membrane</keyword>
<dbReference type="InterPro" id="IPR017871">
    <property type="entry name" value="ABC_transporter-like_CS"/>
</dbReference>
<comment type="subcellular location">
    <subcellularLocation>
        <location evidence="1 10">Cell membrane</location>
        <topology evidence="1 10">Peripheral membrane protein</topology>
    </subcellularLocation>
</comment>
<accession>A0A845QZ97</accession>
<evidence type="ECO:0000256" key="8">
    <source>
        <dbReference type="ARBA" id="ARBA00023136"/>
    </source>
</evidence>
<keyword evidence="6 10" id="KW-0067">ATP-binding</keyword>
<comment type="function">
    <text evidence="9">Probably part of an ABC transporter complex. Responsible for energy coupling to the transport system.</text>
</comment>
<dbReference type="PANTHER" id="PTHR43553:SF24">
    <property type="entry name" value="ENERGY-COUPLING FACTOR TRANSPORTER ATP-BINDING PROTEIN ECFA1"/>
    <property type="match status" value="1"/>
</dbReference>
<evidence type="ECO:0000256" key="1">
    <source>
        <dbReference type="ARBA" id="ARBA00004202"/>
    </source>
</evidence>
<dbReference type="EMBL" id="QXXA01000006">
    <property type="protein sequence ID" value="NBI06492.1"/>
    <property type="molecule type" value="Genomic_DNA"/>
</dbReference>
<dbReference type="GO" id="GO:0043190">
    <property type="term" value="C:ATP-binding cassette (ABC) transporter complex"/>
    <property type="evidence" value="ECO:0007669"/>
    <property type="project" value="TreeGrafter"/>
</dbReference>
<evidence type="ECO:0000256" key="9">
    <source>
        <dbReference type="ARBA" id="ARBA00025157"/>
    </source>
</evidence>
<evidence type="ECO:0000259" key="11">
    <source>
        <dbReference type="PROSITE" id="PS50893"/>
    </source>
</evidence>
<evidence type="ECO:0000256" key="7">
    <source>
        <dbReference type="ARBA" id="ARBA00022967"/>
    </source>
</evidence>
<organism evidence="12 13">
    <name type="scientific">Senegalia massiliensis</name>
    <dbReference type="NCBI Taxonomy" id="1720316"/>
    <lineage>
        <taxon>Bacteria</taxon>
        <taxon>Bacillati</taxon>
        <taxon>Bacillota</taxon>
        <taxon>Clostridia</taxon>
        <taxon>Eubacteriales</taxon>
        <taxon>Clostridiaceae</taxon>
        <taxon>Senegalia</taxon>
    </lineage>
</organism>
<evidence type="ECO:0000256" key="3">
    <source>
        <dbReference type="ARBA" id="ARBA00022448"/>
    </source>
</evidence>
<dbReference type="FunFam" id="3.40.50.300:FF:000224">
    <property type="entry name" value="Energy-coupling factor transporter ATP-binding protein EcfA"/>
    <property type="match status" value="1"/>
</dbReference>
<dbReference type="RefSeq" id="WP_160196969.1">
    <property type="nucleotide sequence ID" value="NZ_QXXA01000006.1"/>
</dbReference>
<comment type="function">
    <text evidence="10">Part of an ABC transporter complex. Responsible for energy coupling to the transport system.</text>
</comment>
<dbReference type="GO" id="GO:0042626">
    <property type="term" value="F:ATPase-coupled transmembrane transporter activity"/>
    <property type="evidence" value="ECO:0007669"/>
    <property type="project" value="TreeGrafter"/>
</dbReference>
<evidence type="ECO:0000313" key="12">
    <source>
        <dbReference type="EMBL" id="NBI06492.1"/>
    </source>
</evidence>
<feature type="domain" description="ABC transporter" evidence="11">
    <location>
        <begin position="2"/>
        <end position="237"/>
    </location>
</feature>
<dbReference type="Proteomes" id="UP000467132">
    <property type="component" value="Unassembled WGS sequence"/>
</dbReference>
<evidence type="ECO:0000256" key="5">
    <source>
        <dbReference type="ARBA" id="ARBA00022741"/>
    </source>
</evidence>
<dbReference type="CDD" id="cd03225">
    <property type="entry name" value="ABC_cobalt_CbiO_domain1"/>
    <property type="match status" value="1"/>
</dbReference>
<dbReference type="GO" id="GO:0016887">
    <property type="term" value="F:ATP hydrolysis activity"/>
    <property type="evidence" value="ECO:0007669"/>
    <property type="project" value="InterPro"/>
</dbReference>
<gene>
    <name evidence="12" type="ORF">D3Z33_06400</name>
</gene>
<evidence type="ECO:0000256" key="10">
    <source>
        <dbReference type="RuleBase" id="RU364103"/>
    </source>
</evidence>
<dbReference type="SUPFAM" id="SSF52540">
    <property type="entry name" value="P-loop containing nucleoside triphosphate hydrolases"/>
    <property type="match status" value="1"/>
</dbReference>
<dbReference type="GO" id="GO:0005524">
    <property type="term" value="F:ATP binding"/>
    <property type="evidence" value="ECO:0007669"/>
    <property type="project" value="UniProtKB-UniRule"/>
</dbReference>
<dbReference type="NCBIfam" id="TIGR01166">
    <property type="entry name" value="cbiO"/>
    <property type="match status" value="1"/>
</dbReference>
<proteinExistence type="inferred from homology"/>
<dbReference type="PROSITE" id="PS00211">
    <property type="entry name" value="ABC_TRANSPORTER_1"/>
    <property type="match status" value="1"/>
</dbReference>
<evidence type="ECO:0000256" key="2">
    <source>
        <dbReference type="ARBA" id="ARBA00005417"/>
    </source>
</evidence>
<name>A0A845QZ97_9CLOT</name>
<comment type="similarity">
    <text evidence="2 10">Belongs to the ABC transporter superfamily.</text>
</comment>
<dbReference type="GO" id="GO:0006824">
    <property type="term" value="P:cobalt ion transport"/>
    <property type="evidence" value="ECO:0007669"/>
    <property type="project" value="InterPro"/>
</dbReference>
<evidence type="ECO:0000256" key="6">
    <source>
        <dbReference type="ARBA" id="ARBA00022840"/>
    </source>
</evidence>
<dbReference type="Gene3D" id="3.40.50.300">
    <property type="entry name" value="P-loop containing nucleotide triphosphate hydrolases"/>
    <property type="match status" value="1"/>
</dbReference>
<dbReference type="InterPro" id="IPR003439">
    <property type="entry name" value="ABC_transporter-like_ATP-bd"/>
</dbReference>
<dbReference type="OrthoDB" id="9784332at2"/>
<dbReference type="InterPro" id="IPR003593">
    <property type="entry name" value="AAA+_ATPase"/>
</dbReference>
<sequence length="271" mass="31116">MLKTVDLNYNYEDGKVALKNINIDLNKGNKIGIVGGNGAGKTTLFLNLIGYLKPNKGEVLFNDKKIKYNKKFLRNLRKEVGIVFQEADKQIFYSNTYDDIAFGLRNLGIDEDTVKIKVDKIINLLNIEEFKDKPVHFLSHGEKKRVAIAGVLALDCKVIFFDEPLAGLDPIMTDNMINTMNSIVNDGKKTIVSSHDMDFIYEYCDYIYVLNKGEIIDSGITREVFLNKKTLDKASLKEPWLVKVHKKLEIPLFENEKEFYNYKGEKSWQKI</sequence>
<dbReference type="InterPro" id="IPR027417">
    <property type="entry name" value="P-loop_NTPase"/>
</dbReference>
<dbReference type="SMART" id="SM00382">
    <property type="entry name" value="AAA"/>
    <property type="match status" value="1"/>
</dbReference>
<comment type="caution">
    <text evidence="12">The sequence shown here is derived from an EMBL/GenBank/DDBJ whole genome shotgun (WGS) entry which is preliminary data.</text>
</comment>
<keyword evidence="4 10" id="KW-1003">Cell membrane</keyword>
<reference evidence="12 13" key="1">
    <citation type="submission" date="2018-08" db="EMBL/GenBank/DDBJ databases">
        <title>Murine metabolic-syndrome-specific gut microbial biobank.</title>
        <authorList>
            <person name="Liu C."/>
        </authorList>
    </citation>
    <scope>NUCLEOTIDE SEQUENCE [LARGE SCALE GENOMIC DNA]</scope>
    <source>
        <strain evidence="12 13">583</strain>
    </source>
</reference>
<dbReference type="AlphaFoldDB" id="A0A845QZ97"/>